<dbReference type="InterPro" id="IPR002925">
    <property type="entry name" value="Dienelactn_hydro"/>
</dbReference>
<dbReference type="GO" id="GO:0016787">
    <property type="term" value="F:hydrolase activity"/>
    <property type="evidence" value="ECO:0007669"/>
    <property type="project" value="InterPro"/>
</dbReference>
<evidence type="ECO:0000313" key="3">
    <source>
        <dbReference type="EMBL" id="PKU24114.1"/>
    </source>
</evidence>
<evidence type="ECO:0000259" key="2">
    <source>
        <dbReference type="Pfam" id="PF01738"/>
    </source>
</evidence>
<sequence>MRQKICGWFFVFLMTLAGWSAQGFGADIDIGTVTLATRDRPVEVQRFAVRGEGRRPAVILLHGRQGLDLFRVFYQRTAAAIAAAGFDVYLFPYYDDDDIRQLKSADAAERRAYFNRRIGDWSALVGDAIGDILGRPTSSGRIGLIGFSQGGFLAVSVAGRDPRVSGLVVYYGGIPGLLKVEATHLPPLLEFHGDADRRVAIQQGRELTDWARQLGGPAEMVVYPGAGHGFGRAATADAERRSIAFFKETLSDAKP</sequence>
<dbReference type="Pfam" id="PF01738">
    <property type="entry name" value="DLH"/>
    <property type="match status" value="1"/>
</dbReference>
<feature type="chain" id="PRO_5014801040" evidence="1">
    <location>
        <begin position="26"/>
        <end position="255"/>
    </location>
</feature>
<dbReference type="Gene3D" id="3.40.50.1820">
    <property type="entry name" value="alpha/beta hydrolase"/>
    <property type="match status" value="1"/>
</dbReference>
<feature type="domain" description="Dienelactone hydrolase" evidence="2">
    <location>
        <begin position="54"/>
        <end position="236"/>
    </location>
</feature>
<dbReference type="EMBL" id="PIUM01000014">
    <property type="protein sequence ID" value="PKU24114.1"/>
    <property type="molecule type" value="Genomic_DNA"/>
</dbReference>
<accession>A0A2N3PUN9</accession>
<reference evidence="4" key="1">
    <citation type="submission" date="2017-12" db="EMBL/GenBank/DDBJ databases">
        <title>Draft genome sequence of Telmatospirillum siberiense 26-4b1T, an acidotolerant peatland alphaproteobacterium potentially involved in sulfur cycling.</title>
        <authorList>
            <person name="Hausmann B."/>
            <person name="Pjevac P."/>
            <person name="Schreck K."/>
            <person name="Herbold C.W."/>
            <person name="Daims H."/>
            <person name="Wagner M."/>
            <person name="Pester M."/>
            <person name="Loy A."/>
        </authorList>
    </citation>
    <scope>NUCLEOTIDE SEQUENCE [LARGE SCALE GENOMIC DNA]</scope>
    <source>
        <strain evidence="4">26-4b1</strain>
    </source>
</reference>
<proteinExistence type="predicted"/>
<gene>
    <name evidence="3" type="ORF">CWS72_13545</name>
</gene>
<dbReference type="InterPro" id="IPR051049">
    <property type="entry name" value="Dienelactone_hydrolase-like"/>
</dbReference>
<dbReference type="OrthoDB" id="9771666at2"/>
<dbReference type="InterPro" id="IPR029058">
    <property type="entry name" value="AB_hydrolase_fold"/>
</dbReference>
<keyword evidence="1" id="KW-0732">Signal</keyword>
<dbReference type="Proteomes" id="UP000233293">
    <property type="component" value="Unassembled WGS sequence"/>
</dbReference>
<dbReference type="RefSeq" id="WP_101251145.1">
    <property type="nucleotide sequence ID" value="NZ_PIUM01000014.1"/>
</dbReference>
<dbReference type="PANTHER" id="PTHR46623">
    <property type="entry name" value="CARBOXYMETHYLENEBUTENOLIDASE-RELATED"/>
    <property type="match status" value="1"/>
</dbReference>
<feature type="signal peptide" evidence="1">
    <location>
        <begin position="1"/>
        <end position="25"/>
    </location>
</feature>
<dbReference type="SUPFAM" id="SSF53474">
    <property type="entry name" value="alpha/beta-Hydrolases"/>
    <property type="match status" value="1"/>
</dbReference>
<comment type="caution">
    <text evidence="3">The sequence shown here is derived from an EMBL/GenBank/DDBJ whole genome shotgun (WGS) entry which is preliminary data.</text>
</comment>
<dbReference type="PANTHER" id="PTHR46623:SF6">
    <property type="entry name" value="ALPHA_BETA-HYDROLASES SUPERFAMILY PROTEIN"/>
    <property type="match status" value="1"/>
</dbReference>
<dbReference type="AlphaFoldDB" id="A0A2N3PUN9"/>
<evidence type="ECO:0000313" key="4">
    <source>
        <dbReference type="Proteomes" id="UP000233293"/>
    </source>
</evidence>
<organism evidence="3 4">
    <name type="scientific">Telmatospirillum siberiense</name>
    <dbReference type="NCBI Taxonomy" id="382514"/>
    <lineage>
        <taxon>Bacteria</taxon>
        <taxon>Pseudomonadati</taxon>
        <taxon>Pseudomonadota</taxon>
        <taxon>Alphaproteobacteria</taxon>
        <taxon>Rhodospirillales</taxon>
        <taxon>Rhodospirillaceae</taxon>
        <taxon>Telmatospirillum</taxon>
    </lineage>
</organism>
<name>A0A2N3PUN9_9PROT</name>
<evidence type="ECO:0000256" key="1">
    <source>
        <dbReference type="SAM" id="SignalP"/>
    </source>
</evidence>
<protein>
    <submittedName>
        <fullName evidence="3">Carboxymethylenebutenolidase</fullName>
    </submittedName>
</protein>
<keyword evidence="4" id="KW-1185">Reference proteome</keyword>